<dbReference type="Pfam" id="PF13727">
    <property type="entry name" value="CoA_binding_3"/>
    <property type="match status" value="1"/>
</dbReference>
<dbReference type="InterPro" id="IPR017473">
    <property type="entry name" value="Undecaprenyl-P_gluc_Ptfrase"/>
</dbReference>
<accession>A0A845HLB2</accession>
<dbReference type="NCBIfam" id="TIGR03025">
    <property type="entry name" value="EPS_sugtrans"/>
    <property type="match status" value="1"/>
</dbReference>
<keyword evidence="5 7" id="KW-1133">Transmembrane helix</keyword>
<keyword evidence="3 9" id="KW-0808">Transferase</keyword>
<feature type="transmembrane region" description="Helical" evidence="7">
    <location>
        <begin position="276"/>
        <end position="297"/>
    </location>
</feature>
<evidence type="ECO:0000313" key="9">
    <source>
        <dbReference type="EMBL" id="MYN17684.1"/>
    </source>
</evidence>
<reference evidence="9 10" key="1">
    <citation type="submission" date="2019-12" db="EMBL/GenBank/DDBJ databases">
        <title>Novel species isolated from a subtropical stream in China.</title>
        <authorList>
            <person name="Lu H."/>
        </authorList>
    </citation>
    <scope>NUCLEOTIDE SEQUENCE [LARGE SCALE GENOMIC DNA]</scope>
    <source>
        <strain evidence="9 10">FT107W</strain>
    </source>
</reference>
<dbReference type="GO" id="GO:0016020">
    <property type="term" value="C:membrane"/>
    <property type="evidence" value="ECO:0007669"/>
    <property type="project" value="UniProtKB-SubCell"/>
</dbReference>
<dbReference type="Proteomes" id="UP000484875">
    <property type="component" value="Unassembled WGS sequence"/>
</dbReference>
<name>A0A845HLB2_9BURK</name>
<comment type="subcellular location">
    <subcellularLocation>
        <location evidence="1">Membrane</location>
        <topology evidence="1">Multi-pass membrane protein</topology>
    </subcellularLocation>
</comment>
<comment type="similarity">
    <text evidence="2">Belongs to the bacterial sugar transferase family.</text>
</comment>
<dbReference type="GO" id="GO:0009242">
    <property type="term" value="P:colanic acid biosynthetic process"/>
    <property type="evidence" value="ECO:0007669"/>
    <property type="project" value="TreeGrafter"/>
</dbReference>
<dbReference type="Pfam" id="PF02397">
    <property type="entry name" value="Bac_transf"/>
    <property type="match status" value="1"/>
</dbReference>
<organism evidence="9 10">
    <name type="scientific">Duganella vulcania</name>
    <dbReference type="NCBI Taxonomy" id="2692166"/>
    <lineage>
        <taxon>Bacteria</taxon>
        <taxon>Pseudomonadati</taxon>
        <taxon>Pseudomonadota</taxon>
        <taxon>Betaproteobacteria</taxon>
        <taxon>Burkholderiales</taxon>
        <taxon>Oxalobacteraceae</taxon>
        <taxon>Telluria group</taxon>
        <taxon>Duganella</taxon>
    </lineage>
</organism>
<keyword evidence="4 7" id="KW-0812">Transmembrane</keyword>
<proteinExistence type="inferred from homology"/>
<feature type="transmembrane region" description="Helical" evidence="7">
    <location>
        <begin position="71"/>
        <end position="92"/>
    </location>
</feature>
<evidence type="ECO:0000259" key="8">
    <source>
        <dbReference type="Pfam" id="PF02397"/>
    </source>
</evidence>
<dbReference type="InterPro" id="IPR003362">
    <property type="entry name" value="Bact_transf"/>
</dbReference>
<keyword evidence="10" id="KW-1185">Reference proteome</keyword>
<dbReference type="PANTHER" id="PTHR30576">
    <property type="entry name" value="COLANIC BIOSYNTHESIS UDP-GLUCOSE LIPID CARRIER TRANSFERASE"/>
    <property type="match status" value="1"/>
</dbReference>
<evidence type="ECO:0000256" key="5">
    <source>
        <dbReference type="ARBA" id="ARBA00022989"/>
    </source>
</evidence>
<dbReference type="Gene3D" id="3.40.50.720">
    <property type="entry name" value="NAD(P)-binding Rossmann-like Domain"/>
    <property type="match status" value="1"/>
</dbReference>
<evidence type="ECO:0000313" key="10">
    <source>
        <dbReference type="Proteomes" id="UP000484875"/>
    </source>
</evidence>
<comment type="caution">
    <text evidence="9">The sequence shown here is derived from an EMBL/GenBank/DDBJ whole genome shotgun (WGS) entry which is preliminary data.</text>
</comment>
<feature type="transmembrane region" description="Helical" evidence="7">
    <location>
        <begin position="104"/>
        <end position="123"/>
    </location>
</feature>
<dbReference type="EMBL" id="WWCV01000020">
    <property type="protein sequence ID" value="MYN17684.1"/>
    <property type="molecule type" value="Genomic_DNA"/>
</dbReference>
<evidence type="ECO:0000256" key="3">
    <source>
        <dbReference type="ARBA" id="ARBA00022679"/>
    </source>
</evidence>
<feature type="domain" description="Bacterial sugar transferase" evidence="8">
    <location>
        <begin position="271"/>
        <end position="456"/>
    </location>
</feature>
<gene>
    <name evidence="9" type="ORF">GTP81_13050</name>
</gene>
<protein>
    <submittedName>
        <fullName evidence="9">Undecaprenyl-phosphate glucose phosphotransferase</fullName>
        <ecNumber evidence="9">2.7.8.31</ecNumber>
    </submittedName>
</protein>
<dbReference type="NCBIfam" id="TIGR03023">
    <property type="entry name" value="WcaJ_sugtrans"/>
    <property type="match status" value="1"/>
</dbReference>
<dbReference type="RefSeq" id="WP_161090292.1">
    <property type="nucleotide sequence ID" value="NZ_WWCV01000020.1"/>
</dbReference>
<evidence type="ECO:0000256" key="2">
    <source>
        <dbReference type="ARBA" id="ARBA00006464"/>
    </source>
</evidence>
<keyword evidence="6 7" id="KW-0472">Membrane</keyword>
<evidence type="ECO:0000256" key="7">
    <source>
        <dbReference type="SAM" id="Phobius"/>
    </source>
</evidence>
<evidence type="ECO:0000256" key="6">
    <source>
        <dbReference type="ARBA" id="ARBA00023136"/>
    </source>
</evidence>
<evidence type="ECO:0000256" key="1">
    <source>
        <dbReference type="ARBA" id="ARBA00004141"/>
    </source>
</evidence>
<dbReference type="AlphaFoldDB" id="A0A845HLB2"/>
<dbReference type="PANTHER" id="PTHR30576:SF21">
    <property type="entry name" value="UDP-GLUCOSE:UNDECAPRENYL-PHOSPHATE GLUCOSE-1-PHOSPHATE TRANSFERASE"/>
    <property type="match status" value="1"/>
</dbReference>
<dbReference type="EC" id="2.7.8.31" evidence="9"/>
<feature type="transmembrane region" description="Helical" evidence="7">
    <location>
        <begin position="20"/>
        <end position="50"/>
    </location>
</feature>
<dbReference type="GO" id="GO:0089702">
    <property type="term" value="F:undecaprenyl-phosphate glucose phosphotransferase activity"/>
    <property type="evidence" value="ECO:0007669"/>
    <property type="project" value="UniProtKB-EC"/>
</dbReference>
<dbReference type="InterPro" id="IPR017475">
    <property type="entry name" value="EPS_sugar_tfrase"/>
</dbReference>
<sequence>MTVNDIPIISFFQRVLDPLIIMGLLYISSMMFGVPFSGYALVLMVLAFFISSAVYQHIDPYRSWRTGRMWAYVRDVLGGWGVTTLLLIWLGTVSGLVDHYDRRMVLAWLVMTPFALLASHLVVRQTSIRSRGENSEVRSMVIVGANDVSVKFAETVSRHPNLFMSVRGYFDDRTEDRRPSNMREPMLGNMADVAGYVRQHNIKMIFISQPISAQPRIRKLLTELQDTTASVYFLPDIYVFDLVQARFDNVGGMPVIAICETPFTGVNSLIKRLSDIVLALVIQALLLPIMLVIAIAVRATSPGPVIFRQRRYGLYGEEIIVYKFRSMTVAEDGSKVTQATRNDQRVTRVGAFLRRSSLDELPQFINVLQGRMSIVGPRPHAVAHNEQYRKLIKGYMLRHKVKPGITGWAQVNGLRGETETLDKMEARIQYDLAYLRNWSLWLDLWIILRTVAVVLKRENAF</sequence>
<evidence type="ECO:0000256" key="4">
    <source>
        <dbReference type="ARBA" id="ARBA00022692"/>
    </source>
</evidence>